<organism evidence="1">
    <name type="scientific">Albugo laibachii Nc14</name>
    <dbReference type="NCBI Taxonomy" id="890382"/>
    <lineage>
        <taxon>Eukaryota</taxon>
        <taxon>Sar</taxon>
        <taxon>Stramenopiles</taxon>
        <taxon>Oomycota</taxon>
        <taxon>Peronosporomycetes</taxon>
        <taxon>Albuginales</taxon>
        <taxon>Albuginaceae</taxon>
        <taxon>Albugo</taxon>
    </lineage>
</organism>
<reference evidence="1" key="2">
    <citation type="submission" date="2011-02" db="EMBL/GenBank/DDBJ databases">
        <authorList>
            <person name="MacLean D."/>
        </authorList>
    </citation>
    <scope>NUCLEOTIDE SEQUENCE</scope>
</reference>
<sequence>MFSELARILRDVIEYIKAAAMSRSALTRHAMQKSVASCAPVIPDEETAYVNEAEHTRHIKHDEIPM</sequence>
<dbReference type="HOGENOM" id="CLU_2836538_0_0_1"/>
<accession>F0WLM8</accession>
<gene>
    <name evidence="1" type="primary">AlNc14C147G7417</name>
    <name evidence="1" type="ORF">ALNC14_083370</name>
</gene>
<name>F0WLM8_9STRA</name>
<protein>
    <submittedName>
        <fullName evidence="1">AlNc14C147G7417 protein</fullName>
    </submittedName>
</protein>
<evidence type="ECO:0000313" key="1">
    <source>
        <dbReference type="EMBL" id="CCA22194.1"/>
    </source>
</evidence>
<reference evidence="1" key="1">
    <citation type="journal article" date="2011" name="PLoS Biol.">
        <title>Gene gain and loss during evolution of obligate parasitism in the white rust pathogen of Arabidopsis thaliana.</title>
        <authorList>
            <person name="Kemen E."/>
            <person name="Gardiner A."/>
            <person name="Schultz-Larsen T."/>
            <person name="Kemen A.C."/>
            <person name="Balmuth A.L."/>
            <person name="Robert-Seilaniantz A."/>
            <person name="Bailey K."/>
            <person name="Holub E."/>
            <person name="Studholme D.J."/>
            <person name="Maclean D."/>
            <person name="Jones J.D."/>
        </authorList>
    </citation>
    <scope>NUCLEOTIDE SEQUENCE</scope>
</reference>
<dbReference type="AlphaFoldDB" id="F0WLM8"/>
<dbReference type="EMBL" id="FR824192">
    <property type="protein sequence ID" value="CCA22194.1"/>
    <property type="molecule type" value="Genomic_DNA"/>
</dbReference>
<proteinExistence type="predicted"/>